<name>A0ABS5EUQ9_9PROT</name>
<dbReference type="EMBL" id="JAAGBB010000006">
    <property type="protein sequence ID" value="MBR0664015.1"/>
    <property type="molecule type" value="Genomic_DNA"/>
</dbReference>
<feature type="compositionally biased region" description="Basic and acidic residues" evidence="1">
    <location>
        <begin position="41"/>
        <end position="57"/>
    </location>
</feature>
<dbReference type="RefSeq" id="WP_211851618.1">
    <property type="nucleotide sequence ID" value="NZ_JAAGBB010000006.1"/>
</dbReference>
<evidence type="ECO:0000313" key="2">
    <source>
        <dbReference type="EMBL" id="MBR0664015.1"/>
    </source>
</evidence>
<protein>
    <submittedName>
        <fullName evidence="2">Uncharacterized protein</fullName>
    </submittedName>
</protein>
<accession>A0ABS5EUQ9</accession>
<evidence type="ECO:0000313" key="3">
    <source>
        <dbReference type="Proteomes" id="UP001196870"/>
    </source>
</evidence>
<proteinExistence type="predicted"/>
<dbReference type="Proteomes" id="UP001196870">
    <property type="component" value="Unassembled WGS sequence"/>
</dbReference>
<evidence type="ECO:0000256" key="1">
    <source>
        <dbReference type="SAM" id="MobiDB-lite"/>
    </source>
</evidence>
<keyword evidence="3" id="KW-1185">Reference proteome</keyword>
<reference evidence="3" key="1">
    <citation type="journal article" date="2021" name="Syst. Appl. Microbiol.">
        <title>Roseomonas hellenica sp. nov., isolated from roots of wild-growing Alkanna tinctoria.</title>
        <authorList>
            <person name="Rat A."/>
            <person name="Naranjo H.D."/>
            <person name="Lebbe L."/>
            <person name="Cnockaert M."/>
            <person name="Krigas N."/>
            <person name="Grigoriadou K."/>
            <person name="Maloupa E."/>
            <person name="Willems A."/>
        </authorList>
    </citation>
    <scope>NUCLEOTIDE SEQUENCE [LARGE SCALE GENOMIC DNA]</scope>
    <source>
        <strain evidence="3">LMG 31523</strain>
    </source>
</reference>
<gene>
    <name evidence="2" type="ORF">GXW71_06560</name>
</gene>
<comment type="caution">
    <text evidence="2">The sequence shown here is derived from an EMBL/GenBank/DDBJ whole genome shotgun (WGS) entry which is preliminary data.</text>
</comment>
<feature type="region of interest" description="Disordered" evidence="1">
    <location>
        <begin position="41"/>
        <end position="61"/>
    </location>
</feature>
<sequence>MTTRDVIRRLKSAPVSRRTADAAIVLIEKLQAEVARLKAQVEVRDRPPEDPPQKPDDAVISAEDAIVKADRRHQTK</sequence>
<organism evidence="2 3">
    <name type="scientific">Plastoroseomonas hellenica</name>
    <dbReference type="NCBI Taxonomy" id="2687306"/>
    <lineage>
        <taxon>Bacteria</taxon>
        <taxon>Pseudomonadati</taxon>
        <taxon>Pseudomonadota</taxon>
        <taxon>Alphaproteobacteria</taxon>
        <taxon>Acetobacterales</taxon>
        <taxon>Acetobacteraceae</taxon>
        <taxon>Plastoroseomonas</taxon>
    </lineage>
</organism>